<organism evidence="3 4">
    <name type="scientific">Taphrina deformans (strain PYCC 5710 / ATCC 11124 / CBS 356.35 / IMI 108563 / JCM 9778 / NBRC 8474)</name>
    <name type="common">Peach leaf curl fungus</name>
    <name type="synonym">Lalaria deformans</name>
    <dbReference type="NCBI Taxonomy" id="1097556"/>
    <lineage>
        <taxon>Eukaryota</taxon>
        <taxon>Fungi</taxon>
        <taxon>Dikarya</taxon>
        <taxon>Ascomycota</taxon>
        <taxon>Taphrinomycotina</taxon>
        <taxon>Taphrinomycetes</taxon>
        <taxon>Taphrinales</taxon>
        <taxon>Taphrinaceae</taxon>
        <taxon>Taphrina</taxon>
    </lineage>
</organism>
<evidence type="ECO:0000256" key="2">
    <source>
        <dbReference type="SAM" id="Phobius"/>
    </source>
</evidence>
<gene>
    <name evidence="3" type="ORF">TAPDE_000890</name>
</gene>
<protein>
    <submittedName>
        <fullName evidence="3">Uncharacterized protein</fullName>
    </submittedName>
</protein>
<dbReference type="EMBL" id="CAHR02000029">
    <property type="protein sequence ID" value="CCG81176.1"/>
    <property type="molecule type" value="Genomic_DNA"/>
</dbReference>
<reference evidence="3 4" key="1">
    <citation type="journal article" date="2013" name="MBio">
        <title>Genome sequencing of the plant pathogen Taphrina deformans, the causal agent of peach leaf curl.</title>
        <authorList>
            <person name="Cisse O.H."/>
            <person name="Almeida J.M.G.C.F."/>
            <person name="Fonseca A."/>
            <person name="Kumar A.A."/>
            <person name="Salojaervi J."/>
            <person name="Overmyer K."/>
            <person name="Hauser P.M."/>
            <person name="Pagni M."/>
        </authorList>
    </citation>
    <scope>NUCLEOTIDE SEQUENCE [LARGE SCALE GENOMIC DNA]</scope>
    <source>
        <strain evidence="4">PYCC 5710 / ATCC 11124 / CBS 356.35 / IMI 108563 / JCM 9778 / NBRC 8474</strain>
    </source>
</reference>
<comment type="caution">
    <text evidence="3">The sequence shown here is derived from an EMBL/GenBank/DDBJ whole genome shotgun (WGS) entry which is preliminary data.</text>
</comment>
<keyword evidence="4" id="KW-1185">Reference proteome</keyword>
<evidence type="ECO:0000256" key="1">
    <source>
        <dbReference type="SAM" id="MobiDB-lite"/>
    </source>
</evidence>
<dbReference type="Proteomes" id="UP000013776">
    <property type="component" value="Unassembled WGS sequence"/>
</dbReference>
<name>R4X799_TAPDE</name>
<keyword evidence="2" id="KW-1133">Transmembrane helix</keyword>
<accession>R4X799</accession>
<evidence type="ECO:0000313" key="3">
    <source>
        <dbReference type="EMBL" id="CCG81176.1"/>
    </source>
</evidence>
<feature type="transmembrane region" description="Helical" evidence="2">
    <location>
        <begin position="28"/>
        <end position="45"/>
    </location>
</feature>
<dbReference type="VEuPathDB" id="FungiDB:TAPDE_000890"/>
<proteinExistence type="predicted"/>
<dbReference type="AlphaFoldDB" id="R4X799"/>
<feature type="region of interest" description="Disordered" evidence="1">
    <location>
        <begin position="52"/>
        <end position="76"/>
    </location>
</feature>
<sequence length="138" mass="14920">MSTPITRPKKFAPSKRCLSDYMTVESGFYSYVVLGGVFGGIISLYRQGAFEQTGRGSRPSHFRHGSDPISDDDSDNRQFVEIKGSSAGANGEGSTCSSRVPVTLAAIRQNSTLAQAALGDIDSLQRNVTTHYFGDARY</sequence>
<keyword evidence="2" id="KW-0812">Transmembrane</keyword>
<evidence type="ECO:0000313" key="4">
    <source>
        <dbReference type="Proteomes" id="UP000013776"/>
    </source>
</evidence>
<keyword evidence="2" id="KW-0472">Membrane</keyword>